<evidence type="ECO:0000256" key="4">
    <source>
        <dbReference type="ARBA" id="ARBA00022989"/>
    </source>
</evidence>
<feature type="transmembrane region" description="Helical" evidence="6">
    <location>
        <begin position="59"/>
        <end position="77"/>
    </location>
</feature>
<evidence type="ECO:0000313" key="8">
    <source>
        <dbReference type="Proteomes" id="UP000450917"/>
    </source>
</evidence>
<keyword evidence="2" id="KW-1003">Cell membrane</keyword>
<keyword evidence="5 6" id="KW-0472">Membrane</keyword>
<dbReference type="Pfam" id="PF02653">
    <property type="entry name" value="BPD_transp_2"/>
    <property type="match status" value="1"/>
</dbReference>
<protein>
    <submittedName>
        <fullName evidence="7">Ribose ABC transporter permease</fullName>
    </submittedName>
</protein>
<feature type="transmembrane region" description="Helical" evidence="6">
    <location>
        <begin position="282"/>
        <end position="300"/>
    </location>
</feature>
<keyword evidence="4 6" id="KW-1133">Transmembrane helix</keyword>
<dbReference type="InterPro" id="IPR001851">
    <property type="entry name" value="ABC_transp_permease"/>
</dbReference>
<evidence type="ECO:0000256" key="1">
    <source>
        <dbReference type="ARBA" id="ARBA00004651"/>
    </source>
</evidence>
<reference evidence="7 8" key="1">
    <citation type="submission" date="2019-11" db="EMBL/GenBank/DDBJ databases">
        <title>Draft genome sequences of five Paenibacillus species of dairy origin.</title>
        <authorList>
            <person name="Olajide A.M."/>
            <person name="Chen S."/>
            <person name="Lapointe G."/>
        </authorList>
    </citation>
    <scope>NUCLEOTIDE SEQUENCE [LARGE SCALE GENOMIC DNA]</scope>
    <source>
        <strain evidence="7 8">2CS3</strain>
    </source>
</reference>
<feature type="transmembrane region" description="Helical" evidence="6">
    <location>
        <begin position="176"/>
        <end position="197"/>
    </location>
</feature>
<dbReference type="PANTHER" id="PTHR32196">
    <property type="entry name" value="ABC TRANSPORTER PERMEASE PROTEIN YPHD-RELATED-RELATED"/>
    <property type="match status" value="1"/>
</dbReference>
<feature type="transmembrane region" description="Helical" evidence="6">
    <location>
        <begin position="228"/>
        <end position="246"/>
    </location>
</feature>
<evidence type="ECO:0000256" key="6">
    <source>
        <dbReference type="SAM" id="Phobius"/>
    </source>
</evidence>
<proteinExistence type="predicted"/>
<comment type="caution">
    <text evidence="7">The sequence shown here is derived from an EMBL/GenBank/DDBJ whole genome shotgun (WGS) entry which is preliminary data.</text>
</comment>
<keyword evidence="3 6" id="KW-0812">Transmembrane</keyword>
<evidence type="ECO:0000256" key="2">
    <source>
        <dbReference type="ARBA" id="ARBA00022475"/>
    </source>
</evidence>
<evidence type="ECO:0000313" key="7">
    <source>
        <dbReference type="EMBL" id="MUG70687.1"/>
    </source>
</evidence>
<keyword evidence="8" id="KW-1185">Reference proteome</keyword>
<feature type="transmembrane region" description="Helical" evidence="6">
    <location>
        <begin position="107"/>
        <end position="127"/>
    </location>
</feature>
<name>A0A7X3CRX0_9BACL</name>
<dbReference type="AlphaFoldDB" id="A0A7X3CRX0"/>
<gene>
    <name evidence="7" type="primary">rbsC</name>
    <name evidence="7" type="ORF">GNP93_08330</name>
</gene>
<organism evidence="7 8">
    <name type="scientific">Paenibacillus validus</name>
    <dbReference type="NCBI Taxonomy" id="44253"/>
    <lineage>
        <taxon>Bacteria</taxon>
        <taxon>Bacillati</taxon>
        <taxon>Bacillota</taxon>
        <taxon>Bacilli</taxon>
        <taxon>Bacillales</taxon>
        <taxon>Paenibacillaceae</taxon>
        <taxon>Paenibacillus</taxon>
    </lineage>
</organism>
<dbReference type="GO" id="GO:0022857">
    <property type="term" value="F:transmembrane transporter activity"/>
    <property type="evidence" value="ECO:0007669"/>
    <property type="project" value="InterPro"/>
</dbReference>
<dbReference type="CDD" id="cd06579">
    <property type="entry name" value="TM_PBP1_transp_AraH_like"/>
    <property type="match status" value="1"/>
</dbReference>
<feature type="transmembrane region" description="Helical" evidence="6">
    <location>
        <begin position="29"/>
        <end position="47"/>
    </location>
</feature>
<dbReference type="Proteomes" id="UP000450917">
    <property type="component" value="Unassembled WGS sequence"/>
</dbReference>
<accession>A0A7X3CRX0</accession>
<evidence type="ECO:0000256" key="5">
    <source>
        <dbReference type="ARBA" id="ARBA00023136"/>
    </source>
</evidence>
<dbReference type="GO" id="GO:0005886">
    <property type="term" value="C:plasma membrane"/>
    <property type="evidence" value="ECO:0007669"/>
    <property type="project" value="UniProtKB-SubCell"/>
</dbReference>
<dbReference type="EMBL" id="WNZX01000005">
    <property type="protein sequence ID" value="MUG70687.1"/>
    <property type="molecule type" value="Genomic_DNA"/>
</dbReference>
<feature type="transmembrane region" description="Helical" evidence="6">
    <location>
        <begin position="306"/>
        <end position="327"/>
    </location>
</feature>
<feature type="transmembrane region" description="Helical" evidence="6">
    <location>
        <begin position="84"/>
        <end position="101"/>
    </location>
</feature>
<sequence>MELGGQKMAGLATEQSPALKLGKLLGKSTAIIFIALVILIAIFSYLSPYFLTFSNFMNIIRQMSMIAIVAFGMTYVIIAGEIDLSVGSIIGITGMVAAINIKSGLDPVVVIFLTLALGALIGLFNGIMVVKVRVTAFLATLVCMSILRGLSLASSPGSAPVTISSPLFVDLTTMNIGPIPIVLIYLAVLLFITHFVLNKTVFGRHIYATGGSAIAASLSGVNVSRVKIMVFVISGLLSAFSGLVLAGRLSAGLPDSGTGWELDAIAAVVLGGTKFSGGKGTVIGTLGGALIIGILSNGLTLLGMTYAYQLIIKGIIIGIAVILDIWVRREEA</sequence>
<evidence type="ECO:0000256" key="3">
    <source>
        <dbReference type="ARBA" id="ARBA00022692"/>
    </source>
</evidence>
<comment type="subcellular location">
    <subcellularLocation>
        <location evidence="1">Cell membrane</location>
        <topology evidence="1">Multi-pass membrane protein</topology>
    </subcellularLocation>
</comment>